<evidence type="ECO:0000259" key="8">
    <source>
        <dbReference type="Pfam" id="PF00264"/>
    </source>
</evidence>
<name>A0AAW2JIK6_SESRA</name>
<accession>A0AAW2JIK6</accession>
<dbReference type="GO" id="GO:0004097">
    <property type="term" value="F:catechol oxidase activity"/>
    <property type="evidence" value="ECO:0007669"/>
    <property type="project" value="InterPro"/>
</dbReference>
<dbReference type="InterPro" id="IPR050316">
    <property type="entry name" value="Tyrosinase/Hemocyanin"/>
</dbReference>
<reference evidence="11" key="2">
    <citation type="journal article" date="2024" name="Plant">
        <title>Genomic evolution and insights into agronomic trait innovations of Sesamum species.</title>
        <authorList>
            <person name="Miao H."/>
            <person name="Wang L."/>
            <person name="Qu L."/>
            <person name="Liu H."/>
            <person name="Sun Y."/>
            <person name="Le M."/>
            <person name="Wang Q."/>
            <person name="Wei S."/>
            <person name="Zheng Y."/>
            <person name="Lin W."/>
            <person name="Duan Y."/>
            <person name="Cao H."/>
            <person name="Xiong S."/>
            <person name="Wang X."/>
            <person name="Wei L."/>
            <person name="Li C."/>
            <person name="Ma Q."/>
            <person name="Ju M."/>
            <person name="Zhao R."/>
            <person name="Li G."/>
            <person name="Mu C."/>
            <person name="Tian Q."/>
            <person name="Mei H."/>
            <person name="Zhang T."/>
            <person name="Gao T."/>
            <person name="Zhang H."/>
        </authorList>
    </citation>
    <scope>NUCLEOTIDE SEQUENCE</scope>
    <source>
        <strain evidence="11">G02</strain>
    </source>
</reference>
<dbReference type="GO" id="GO:0046872">
    <property type="term" value="F:metal ion binding"/>
    <property type="evidence" value="ECO:0007669"/>
    <property type="project" value="UniProtKB-KW"/>
</dbReference>
<keyword evidence="6" id="KW-0186">Copper</keyword>
<dbReference type="Gene3D" id="1.10.1280.10">
    <property type="entry name" value="Di-copper center containing domain from catechol oxidase"/>
    <property type="match status" value="1"/>
</dbReference>
<dbReference type="Pfam" id="PF12143">
    <property type="entry name" value="PPO1_KFDV"/>
    <property type="match status" value="1"/>
</dbReference>
<comment type="caution">
    <text evidence="11">The sequence shown here is derived from an EMBL/GenBank/DDBJ whole genome shotgun (WGS) entry which is preliminary data.</text>
</comment>
<dbReference type="InterPro" id="IPR022740">
    <property type="entry name" value="Polyphenol_oxidase_C"/>
</dbReference>
<keyword evidence="7" id="KW-1015">Disulfide bond</keyword>
<reference evidence="11" key="1">
    <citation type="submission" date="2020-06" db="EMBL/GenBank/DDBJ databases">
        <authorList>
            <person name="Li T."/>
            <person name="Hu X."/>
            <person name="Zhang T."/>
            <person name="Song X."/>
            <person name="Zhang H."/>
            <person name="Dai N."/>
            <person name="Sheng W."/>
            <person name="Hou X."/>
            <person name="Wei L."/>
        </authorList>
    </citation>
    <scope>NUCLEOTIDE SEQUENCE</scope>
    <source>
        <strain evidence="11">G02</strain>
        <tissue evidence="11">Leaf</tissue>
    </source>
</reference>
<gene>
    <name evidence="11" type="ORF">Sradi_6940100</name>
</gene>
<dbReference type="InterPro" id="IPR008922">
    <property type="entry name" value="Di-copper_centre_dom_sf"/>
</dbReference>
<keyword evidence="3" id="KW-0479">Metal-binding</keyword>
<evidence type="ECO:0000256" key="3">
    <source>
        <dbReference type="ARBA" id="ARBA00022723"/>
    </source>
</evidence>
<feature type="domain" description="Polyphenol oxidase C-terminal" evidence="10">
    <location>
        <begin position="322"/>
        <end position="413"/>
    </location>
</feature>
<dbReference type="AlphaFoldDB" id="A0AAW2JIK6"/>
<dbReference type="InterPro" id="IPR002227">
    <property type="entry name" value="Tyrosinase_Cu-bd"/>
</dbReference>
<evidence type="ECO:0000256" key="5">
    <source>
        <dbReference type="ARBA" id="ARBA00023002"/>
    </source>
</evidence>
<dbReference type="Pfam" id="PF12142">
    <property type="entry name" value="PPO1_DWL"/>
    <property type="match status" value="1"/>
</dbReference>
<feature type="domain" description="Tyrosinase copper-binding" evidence="8">
    <location>
        <begin position="138"/>
        <end position="237"/>
    </location>
</feature>
<evidence type="ECO:0000256" key="4">
    <source>
        <dbReference type="ARBA" id="ARBA00022784"/>
    </source>
</evidence>
<keyword evidence="4" id="KW-0883">Thioether bond</keyword>
<evidence type="ECO:0000256" key="6">
    <source>
        <dbReference type="ARBA" id="ARBA00023008"/>
    </source>
</evidence>
<dbReference type="PANTHER" id="PTHR11474:SF123">
    <property type="entry name" value="CATECHOL OXIDASE"/>
    <property type="match status" value="1"/>
</dbReference>
<comment type="similarity">
    <text evidence="2">Belongs to the tyrosinase family.</text>
</comment>
<evidence type="ECO:0000313" key="11">
    <source>
        <dbReference type="EMBL" id="KAL0293378.1"/>
    </source>
</evidence>
<evidence type="ECO:0000256" key="7">
    <source>
        <dbReference type="ARBA" id="ARBA00023157"/>
    </source>
</evidence>
<organism evidence="11">
    <name type="scientific">Sesamum radiatum</name>
    <name type="common">Black benniseed</name>
    <dbReference type="NCBI Taxonomy" id="300843"/>
    <lineage>
        <taxon>Eukaryota</taxon>
        <taxon>Viridiplantae</taxon>
        <taxon>Streptophyta</taxon>
        <taxon>Embryophyta</taxon>
        <taxon>Tracheophyta</taxon>
        <taxon>Spermatophyta</taxon>
        <taxon>Magnoliopsida</taxon>
        <taxon>eudicotyledons</taxon>
        <taxon>Gunneridae</taxon>
        <taxon>Pentapetalae</taxon>
        <taxon>asterids</taxon>
        <taxon>lamiids</taxon>
        <taxon>Lamiales</taxon>
        <taxon>Pedaliaceae</taxon>
        <taxon>Sesamum</taxon>
    </lineage>
</organism>
<protein>
    <submittedName>
        <fullName evidence="11">Polyphenol oxidase II, chloroplastic</fullName>
    </submittedName>
</protein>
<feature type="domain" description="Polyphenol oxidase central" evidence="9">
    <location>
        <begin position="250"/>
        <end position="299"/>
    </location>
</feature>
<dbReference type="PRINTS" id="PR00092">
    <property type="entry name" value="TYROSINASE"/>
</dbReference>
<dbReference type="Pfam" id="PF00264">
    <property type="entry name" value="Tyrosinase"/>
    <property type="match status" value="1"/>
</dbReference>
<keyword evidence="5" id="KW-0560">Oxidoreductase</keyword>
<proteinExistence type="inferred from homology"/>
<dbReference type="PANTHER" id="PTHR11474">
    <property type="entry name" value="TYROSINASE FAMILY MEMBER"/>
    <property type="match status" value="1"/>
</dbReference>
<evidence type="ECO:0000256" key="2">
    <source>
        <dbReference type="ARBA" id="ARBA00009928"/>
    </source>
</evidence>
<dbReference type="InterPro" id="IPR022739">
    <property type="entry name" value="Polyphenol_oxidase_cen"/>
</dbReference>
<comment type="cofactor">
    <cofactor evidence="1">
        <name>Cu(2+)</name>
        <dbReference type="ChEBI" id="CHEBI:29036"/>
    </cofactor>
</comment>
<evidence type="ECO:0000259" key="9">
    <source>
        <dbReference type="Pfam" id="PF12142"/>
    </source>
</evidence>
<evidence type="ECO:0000256" key="1">
    <source>
        <dbReference type="ARBA" id="ARBA00001973"/>
    </source>
</evidence>
<sequence length="452" mass="50319">MQSVATACEFSCTDSRNVETPLGKVDRRNMLLGLGGGLYGAANLISSPGALAEPVSPPQLDKCCRKIIQKIHVDSCNKPIFIALIAMVLIHMIPNPGRTLSPYKSTILGFSSPSIDGLLYMTARETPDNLKAVVDLGFTGSKNPDQLVTNNLSIVYNEMIAANADAYGFMGKPYCQGSNEKESGPGWVERGSHTAVHVFVGDPREPAGEDLGNFYSAGNPLFFCHHSNVDRMWTLWQYYLPSDQIPDKRITSRDFLEASFLFYNEKAELVRVTVEDCLDNRSMGYDFEQCDLPWLAYRPPAQTATAKVIRSRKTAPNAETVFPVNLDKIVRVLVPKTKKGKADELLVIEDITVDTTKFLKFDVFVNDEDDDLTDLDKAAYAGTYAQVPHKSGKKTNTTSISLKLTNLYNRMDVRTMTLYWLPWCRDIRVKVSPLVGSKSLRTPHLLKPQTLC</sequence>
<dbReference type="EMBL" id="JACGWJ010000317">
    <property type="protein sequence ID" value="KAL0293378.1"/>
    <property type="molecule type" value="Genomic_DNA"/>
</dbReference>
<dbReference type="SUPFAM" id="SSF48056">
    <property type="entry name" value="Di-copper centre-containing domain"/>
    <property type="match status" value="1"/>
</dbReference>
<evidence type="ECO:0000259" key="10">
    <source>
        <dbReference type="Pfam" id="PF12143"/>
    </source>
</evidence>